<protein>
    <submittedName>
        <fullName evidence="8">Extracellular solute-binding protein</fullName>
    </submittedName>
</protein>
<dbReference type="PANTHER" id="PTHR43649">
    <property type="entry name" value="ARABINOSE-BINDING PROTEIN-RELATED"/>
    <property type="match status" value="1"/>
</dbReference>
<feature type="compositionally biased region" description="Low complexity" evidence="6">
    <location>
        <begin position="22"/>
        <end position="54"/>
    </location>
</feature>
<evidence type="ECO:0000256" key="7">
    <source>
        <dbReference type="SAM" id="SignalP"/>
    </source>
</evidence>
<dbReference type="Pfam" id="PF13416">
    <property type="entry name" value="SBP_bac_8"/>
    <property type="match status" value="1"/>
</dbReference>
<comment type="caution">
    <text evidence="8">The sequence shown here is derived from an EMBL/GenBank/DDBJ whole genome shotgun (WGS) entry which is preliminary data.</text>
</comment>
<keyword evidence="1" id="KW-1003">Cell membrane</keyword>
<organism evidence="8 9">
    <name type="scientific">Cohnella thailandensis</name>
    <dbReference type="NCBI Taxonomy" id="557557"/>
    <lineage>
        <taxon>Bacteria</taxon>
        <taxon>Bacillati</taxon>
        <taxon>Bacillota</taxon>
        <taxon>Bacilli</taxon>
        <taxon>Bacillales</taxon>
        <taxon>Paenibacillaceae</taxon>
        <taxon>Cohnella</taxon>
    </lineage>
</organism>
<dbReference type="Proteomes" id="UP000535838">
    <property type="component" value="Unassembled WGS sequence"/>
</dbReference>
<evidence type="ECO:0000256" key="6">
    <source>
        <dbReference type="SAM" id="MobiDB-lite"/>
    </source>
</evidence>
<dbReference type="AlphaFoldDB" id="A0A841STS9"/>
<gene>
    <name evidence="8" type="ORF">H7B67_11020</name>
</gene>
<keyword evidence="9" id="KW-1185">Reference proteome</keyword>
<dbReference type="PROSITE" id="PS51257">
    <property type="entry name" value="PROKAR_LIPOPROTEIN"/>
    <property type="match status" value="1"/>
</dbReference>
<dbReference type="InterPro" id="IPR050490">
    <property type="entry name" value="Bact_solute-bd_prot1"/>
</dbReference>
<sequence length="526" mass="58039">MKKRLLLVTAILAASSLTACSSNNGGNSSDSGTPSSSATAPASDSAATPSADAASIDDGTETMNISLMVPQYAEMGPSSDSELVKRLNEKLNVKLDIQWVPGASYNDKISVLAASNSLPDVYRITSQDYMQWRDKGVFLDVKPSLASYPNLTSHLPEKAWQELNDQDHYYGVPYYGIPHLFSMSIRQDWLDKLNLQMPTTIDEFYSVAKAFVTEDPDGNGKDDTTGFSIIVNSSGLFENAAYLMGAFGLGNEWALKDGNLVAMQAQTEELKGFVGFLRKAYEEGVLDKNFLVMKPADARNKLWNGQVGIQHVNPNEALRLDEPNIRKNFPQAELVQLLPPAGPTGLQATQTDGMGQTKVVINSKIDSKKQQRILKLLDYMLSDEGYDLIKEGVEGVDYKKNADGSFEKLETKVAGNLFSINFFRRADNAIQLHKYNDPEYVKEVEQWLSNNDKYDWPNYGLGLAAETEAYKKINIATLNTKWMSTIVGVITGAAPMEDIEKAAGDWLKGGGEQLTQEVNEIYKARQ</sequence>
<feature type="chain" id="PRO_5038776097" evidence="7">
    <location>
        <begin position="22"/>
        <end position="526"/>
    </location>
</feature>
<reference evidence="8 9" key="1">
    <citation type="submission" date="2020-08" db="EMBL/GenBank/DDBJ databases">
        <title>Cohnella phylogeny.</title>
        <authorList>
            <person name="Dunlap C."/>
        </authorList>
    </citation>
    <scope>NUCLEOTIDE SEQUENCE [LARGE SCALE GENOMIC DNA]</scope>
    <source>
        <strain evidence="8 9">DSM 25241</strain>
    </source>
</reference>
<evidence type="ECO:0000256" key="3">
    <source>
        <dbReference type="ARBA" id="ARBA00023136"/>
    </source>
</evidence>
<keyword evidence="2 7" id="KW-0732">Signal</keyword>
<evidence type="ECO:0000313" key="8">
    <source>
        <dbReference type="EMBL" id="MBB6634642.1"/>
    </source>
</evidence>
<evidence type="ECO:0000256" key="4">
    <source>
        <dbReference type="ARBA" id="ARBA00023139"/>
    </source>
</evidence>
<keyword evidence="3" id="KW-0472">Membrane</keyword>
<keyword evidence="5" id="KW-0449">Lipoprotein</keyword>
<dbReference type="PANTHER" id="PTHR43649:SF33">
    <property type="entry name" value="POLYGALACTURONAN_RHAMNOGALACTURONAN-BINDING PROTEIN YTCQ"/>
    <property type="match status" value="1"/>
</dbReference>
<evidence type="ECO:0000313" key="9">
    <source>
        <dbReference type="Proteomes" id="UP000535838"/>
    </source>
</evidence>
<proteinExistence type="predicted"/>
<feature type="signal peptide" evidence="7">
    <location>
        <begin position="1"/>
        <end position="21"/>
    </location>
</feature>
<dbReference type="InterPro" id="IPR006059">
    <property type="entry name" value="SBP"/>
</dbReference>
<keyword evidence="4" id="KW-0564">Palmitate</keyword>
<dbReference type="RefSeq" id="WP_185119873.1">
    <property type="nucleotide sequence ID" value="NZ_JACJVQ010000007.1"/>
</dbReference>
<evidence type="ECO:0000256" key="1">
    <source>
        <dbReference type="ARBA" id="ARBA00022475"/>
    </source>
</evidence>
<dbReference type="Gene3D" id="3.40.190.10">
    <property type="entry name" value="Periplasmic binding protein-like II"/>
    <property type="match status" value="2"/>
</dbReference>
<feature type="region of interest" description="Disordered" evidence="6">
    <location>
        <begin position="22"/>
        <end position="55"/>
    </location>
</feature>
<name>A0A841STS9_9BACL</name>
<accession>A0A841STS9</accession>
<evidence type="ECO:0000256" key="2">
    <source>
        <dbReference type="ARBA" id="ARBA00022729"/>
    </source>
</evidence>
<dbReference type="SUPFAM" id="SSF53850">
    <property type="entry name" value="Periplasmic binding protein-like II"/>
    <property type="match status" value="1"/>
</dbReference>
<dbReference type="EMBL" id="JACJVQ010000007">
    <property type="protein sequence ID" value="MBB6634642.1"/>
    <property type="molecule type" value="Genomic_DNA"/>
</dbReference>
<evidence type="ECO:0000256" key="5">
    <source>
        <dbReference type="ARBA" id="ARBA00023288"/>
    </source>
</evidence>